<evidence type="ECO:0000259" key="2">
    <source>
        <dbReference type="Pfam" id="PF07863"/>
    </source>
</evidence>
<dbReference type="NCBIfam" id="TIGR03782">
    <property type="entry name" value="Bac_Flav_CT_J"/>
    <property type="match status" value="1"/>
</dbReference>
<accession>A0ABU8NIG0</accession>
<gene>
    <name evidence="3" type="primary">traJ</name>
    <name evidence="3" type="ORF">WAE58_04460</name>
</gene>
<evidence type="ECO:0000313" key="3">
    <source>
        <dbReference type="EMBL" id="MEJ2901659.1"/>
    </source>
</evidence>
<feature type="transmembrane region" description="Helical" evidence="1">
    <location>
        <begin position="93"/>
        <end position="114"/>
    </location>
</feature>
<feature type="transmembrane region" description="Helical" evidence="1">
    <location>
        <begin position="228"/>
        <end position="249"/>
    </location>
</feature>
<dbReference type="RefSeq" id="WP_337715448.1">
    <property type="nucleotide sequence ID" value="NZ_JBBEUB010000001.1"/>
</dbReference>
<protein>
    <submittedName>
        <fullName evidence="3">Conjugative transposon protein TraJ</fullName>
    </submittedName>
</protein>
<organism evidence="3 4">
    <name type="scientific">Pedobacter panaciterrae</name>
    <dbReference type="NCBI Taxonomy" id="363849"/>
    <lineage>
        <taxon>Bacteria</taxon>
        <taxon>Pseudomonadati</taxon>
        <taxon>Bacteroidota</taxon>
        <taxon>Sphingobacteriia</taxon>
        <taxon>Sphingobacteriales</taxon>
        <taxon>Sphingobacteriaceae</taxon>
        <taxon>Pedobacter</taxon>
    </lineage>
</organism>
<dbReference type="EMBL" id="JBBEUB010000001">
    <property type="protein sequence ID" value="MEJ2901659.1"/>
    <property type="molecule type" value="Genomic_DNA"/>
</dbReference>
<dbReference type="InterPro" id="IPR022393">
    <property type="entry name" value="Conjugative_transposon_TraJ"/>
</dbReference>
<keyword evidence="1" id="KW-0472">Membrane</keyword>
<feature type="transmembrane region" description="Helical" evidence="1">
    <location>
        <begin position="305"/>
        <end position="329"/>
    </location>
</feature>
<keyword evidence="1" id="KW-1133">Transmembrane helix</keyword>
<keyword evidence="4" id="KW-1185">Reference proteome</keyword>
<evidence type="ECO:0000313" key="4">
    <source>
        <dbReference type="Proteomes" id="UP001378956"/>
    </source>
</evidence>
<evidence type="ECO:0000256" key="1">
    <source>
        <dbReference type="SAM" id="Phobius"/>
    </source>
</evidence>
<dbReference type="Pfam" id="PF07863">
    <property type="entry name" value="CtnDOT_TraJ"/>
    <property type="match status" value="1"/>
</dbReference>
<name>A0ABU8NIG0_9SPHI</name>
<feature type="transmembrane region" description="Helical" evidence="1">
    <location>
        <begin position="261"/>
        <end position="280"/>
    </location>
</feature>
<reference evidence="3 4" key="1">
    <citation type="submission" date="2024-03" db="EMBL/GenBank/DDBJ databases">
        <title>Sequence of Lycoming College Course Isolates.</title>
        <authorList>
            <person name="Plotts O."/>
            <person name="Newman J."/>
        </authorList>
    </citation>
    <scope>NUCLEOTIDE SEQUENCE [LARGE SCALE GENOMIC DNA]</scope>
    <source>
        <strain evidence="3 4">CJB-3</strain>
    </source>
</reference>
<dbReference type="InterPro" id="IPR012424">
    <property type="entry name" value="Conjugative_transposon_TraJ_C"/>
</dbReference>
<dbReference type="Proteomes" id="UP001378956">
    <property type="component" value="Unassembled WGS sequence"/>
</dbReference>
<comment type="caution">
    <text evidence="3">The sequence shown here is derived from an EMBL/GenBank/DDBJ whole genome shotgun (WGS) entry which is preliminary data.</text>
</comment>
<proteinExistence type="predicted"/>
<feature type="domain" description="Conjugative transposon TraJ C-terminal" evidence="2">
    <location>
        <begin position="35"/>
        <end position="399"/>
    </location>
</feature>
<sequence>MERNLKIAIKAFCLVAVVLVLPVFGFAQGISGQTAGLQSVLDRVYREMIPMCSNLIDAGRAIAGFGALWYIASRVWRHIASAEPVDFYPLLRPFALGLAILLFPSVLGVFNGVLSPTVSATSAMVKGSDEAIKALLKKKEQELRKSQKWKMYVGEDGSGDRAEWYKYTHPKDPEGEDENWLESVGNGIKFWADRQDYKMRHGFKEFISQVLEVVYYAASLCINTLRTFFLIVLAILGPLVLGFAVFDGLQHTLSVYVARYVNIYLWLPIANIFGAILGKIQQNMIKLDIEEVASNGDTFFSETDLAYLIFMIIGIVGYFCVPTVANYVIHAGGGNSILTKVNAMTVGGTSAMQRGGMTSIAGAKYGAGMVADALGDGKRQMAGMAESSGSDYFKDKISGKDS</sequence>
<keyword evidence="1" id="KW-0812">Transmembrane</keyword>